<keyword evidence="5 7" id="KW-0456">Lyase</keyword>
<dbReference type="RefSeq" id="WP_206556997.1">
    <property type="nucleotide sequence ID" value="NZ_JAFKDB010000008.1"/>
</dbReference>
<proteinExistence type="inferred from homology"/>
<keyword evidence="2 7" id="KW-0812">Transmembrane</keyword>
<organism evidence="9 10">
    <name type="scientific">Marinobacter daepoensis</name>
    <dbReference type="NCBI Taxonomy" id="262077"/>
    <lineage>
        <taxon>Bacteria</taxon>
        <taxon>Pseudomonadati</taxon>
        <taxon>Pseudomonadota</taxon>
        <taxon>Gammaproteobacteria</taxon>
        <taxon>Pseudomonadales</taxon>
        <taxon>Marinobacteraceae</taxon>
        <taxon>Marinobacter</taxon>
    </lineage>
</organism>
<gene>
    <name evidence="7 9" type="primary">mltG</name>
    <name evidence="9" type="ORF">JYP53_06210</name>
</gene>
<dbReference type="Proteomes" id="UP000664344">
    <property type="component" value="Unassembled WGS sequence"/>
</dbReference>
<dbReference type="EC" id="4.2.2.29" evidence="7"/>
<comment type="catalytic activity">
    <reaction evidence="7">
        <text>a peptidoglycan chain = a peptidoglycan chain with N-acetyl-1,6-anhydromuramyl-[peptide] at the reducing end + a peptidoglycan chain with N-acetylglucosamine at the non-reducing end.</text>
        <dbReference type="EC" id="4.2.2.29"/>
    </reaction>
</comment>
<evidence type="ECO:0000256" key="5">
    <source>
        <dbReference type="ARBA" id="ARBA00023239"/>
    </source>
</evidence>
<dbReference type="HAMAP" id="MF_02065">
    <property type="entry name" value="MltG"/>
    <property type="match status" value="1"/>
</dbReference>
<evidence type="ECO:0000256" key="8">
    <source>
        <dbReference type="SAM" id="MobiDB-lite"/>
    </source>
</evidence>
<dbReference type="EMBL" id="JAFKDB010000008">
    <property type="protein sequence ID" value="MBN7769493.1"/>
    <property type="molecule type" value="Genomic_DNA"/>
</dbReference>
<dbReference type="PANTHER" id="PTHR30518">
    <property type="entry name" value="ENDOLYTIC MUREIN TRANSGLYCOSYLASE"/>
    <property type="match status" value="1"/>
</dbReference>
<accession>A0ABS3BCE5</accession>
<dbReference type="CDD" id="cd08010">
    <property type="entry name" value="MltG_like"/>
    <property type="match status" value="1"/>
</dbReference>
<comment type="similarity">
    <text evidence="7">Belongs to the transglycosylase MltG family.</text>
</comment>
<keyword evidence="1 7" id="KW-1003">Cell membrane</keyword>
<comment type="function">
    <text evidence="7">Functions as a peptidoglycan terminase that cleaves nascent peptidoglycan strands endolytically to terminate their elongation.</text>
</comment>
<evidence type="ECO:0000313" key="9">
    <source>
        <dbReference type="EMBL" id="MBN7769493.1"/>
    </source>
</evidence>
<dbReference type="PANTHER" id="PTHR30518:SF2">
    <property type="entry name" value="ENDOLYTIC MUREIN TRANSGLYCOSYLASE"/>
    <property type="match status" value="1"/>
</dbReference>
<feature type="region of interest" description="Disordered" evidence="8">
    <location>
        <begin position="337"/>
        <end position="356"/>
    </location>
</feature>
<evidence type="ECO:0000313" key="10">
    <source>
        <dbReference type="Proteomes" id="UP000664344"/>
    </source>
</evidence>
<name>A0ABS3BCE5_9GAMM</name>
<comment type="caution">
    <text evidence="9">The sequence shown here is derived from an EMBL/GenBank/DDBJ whole genome shotgun (WGS) entry which is preliminary data.</text>
</comment>
<evidence type="ECO:0000256" key="2">
    <source>
        <dbReference type="ARBA" id="ARBA00022692"/>
    </source>
</evidence>
<evidence type="ECO:0000256" key="7">
    <source>
        <dbReference type="HAMAP-Rule" id="MF_02065"/>
    </source>
</evidence>
<evidence type="ECO:0000256" key="1">
    <source>
        <dbReference type="ARBA" id="ARBA00022475"/>
    </source>
</evidence>
<dbReference type="Pfam" id="PF02618">
    <property type="entry name" value="YceG"/>
    <property type="match status" value="1"/>
</dbReference>
<reference evidence="9 10" key="1">
    <citation type="submission" date="2021-02" db="EMBL/GenBank/DDBJ databases">
        <title>PHA producing bacteria isolated from coastal sediment in Guangdong, Shenzhen.</title>
        <authorList>
            <person name="Zheng W."/>
            <person name="Yu S."/>
            <person name="Huang Y."/>
        </authorList>
    </citation>
    <scope>NUCLEOTIDE SEQUENCE [LARGE SCALE GENOMIC DNA]</scope>
    <source>
        <strain evidence="9 10">TN21-5</strain>
    </source>
</reference>
<evidence type="ECO:0000256" key="4">
    <source>
        <dbReference type="ARBA" id="ARBA00023136"/>
    </source>
</evidence>
<keyword evidence="6 7" id="KW-0961">Cell wall biogenesis/degradation</keyword>
<evidence type="ECO:0000256" key="6">
    <source>
        <dbReference type="ARBA" id="ARBA00023316"/>
    </source>
</evidence>
<protein>
    <recommendedName>
        <fullName evidence="7">Endolytic murein transglycosylase</fullName>
        <ecNumber evidence="7">4.2.2.29</ecNumber>
    </recommendedName>
    <alternativeName>
        <fullName evidence="7">Peptidoglycan lytic transglycosylase</fullName>
    </alternativeName>
    <alternativeName>
        <fullName evidence="7">Peptidoglycan polymerization terminase</fullName>
    </alternativeName>
</protein>
<dbReference type="NCBIfam" id="TIGR00247">
    <property type="entry name" value="endolytic transglycosylase MltG"/>
    <property type="match status" value="1"/>
</dbReference>
<evidence type="ECO:0000256" key="3">
    <source>
        <dbReference type="ARBA" id="ARBA00022989"/>
    </source>
</evidence>
<keyword evidence="3 7" id="KW-1133">Transmembrane helix</keyword>
<dbReference type="Gene3D" id="3.30.160.60">
    <property type="entry name" value="Classic Zinc Finger"/>
    <property type="match status" value="1"/>
</dbReference>
<dbReference type="InterPro" id="IPR003770">
    <property type="entry name" value="MLTG-like"/>
</dbReference>
<keyword evidence="10" id="KW-1185">Reference proteome</keyword>
<feature type="site" description="Important for catalytic activity" evidence="7">
    <location>
        <position position="220"/>
    </location>
</feature>
<keyword evidence="4 7" id="KW-0472">Membrane</keyword>
<sequence length="356" mass="39959">MRVLKKLVVGIFALMVLAGAGAALWLWQGLKTLQSPIVMEEPVLFSVAPGSAFGQVARKLAAEGFVADPLWLRLHGRLNPEQTHIKAGDYEFTSGMTSIDMLRVMVEGKVKLWSVQFIEGWTFSEMRAALARNEKLKRKTTDWTDEQIMTALGAEGQHPEGWFFPDTYLFDSSETDLDILKRAYAIMVDVLETEWQERDEGLPYSTPYEALIMASIVERETGVAGERQQVAGVFVRRLQKGMRLQTDPTVIYGMGDKYRGRIGRSDLRTWTPYNTYRIDGLPPTPIALPGRGAIHAALHPDDGDALYFVARGDGSHKFSRTLSEHQKAVREFQLNRREDYRSFPAPGSETGSNGDQ</sequence>
<keyword evidence="7" id="KW-0997">Cell inner membrane</keyword>
<dbReference type="Gene3D" id="3.30.1490.480">
    <property type="entry name" value="Endolytic murein transglycosylase"/>
    <property type="match status" value="1"/>
</dbReference>